<dbReference type="AlphaFoldDB" id="A0AAE3WDX4"/>
<name>A0AAE3WDX4_9RHOB</name>
<dbReference type="SUPFAM" id="SSF54427">
    <property type="entry name" value="NTF2-like"/>
    <property type="match status" value="1"/>
</dbReference>
<protein>
    <submittedName>
        <fullName evidence="2">Nuclear transport factor 2 family protein</fullName>
    </submittedName>
</protein>
<organism evidence="2 3">
    <name type="scientific">Marimonas arenosa</name>
    <dbReference type="NCBI Taxonomy" id="1795305"/>
    <lineage>
        <taxon>Bacteria</taxon>
        <taxon>Pseudomonadati</taxon>
        <taxon>Pseudomonadota</taxon>
        <taxon>Alphaproteobacteria</taxon>
        <taxon>Rhodobacterales</taxon>
        <taxon>Paracoccaceae</taxon>
        <taxon>Marimonas</taxon>
    </lineage>
</organism>
<proteinExistence type="predicted"/>
<dbReference type="InterPro" id="IPR032710">
    <property type="entry name" value="NTF2-like_dom_sf"/>
</dbReference>
<dbReference type="Proteomes" id="UP001226762">
    <property type="component" value="Unassembled WGS sequence"/>
</dbReference>
<accession>A0AAE3WDX4</accession>
<keyword evidence="3" id="KW-1185">Reference proteome</keyword>
<dbReference type="RefSeq" id="WP_306736760.1">
    <property type="nucleotide sequence ID" value="NZ_JANHAX010000005.1"/>
</dbReference>
<dbReference type="InterPro" id="IPR037401">
    <property type="entry name" value="SnoaL-like"/>
</dbReference>
<evidence type="ECO:0000313" key="2">
    <source>
        <dbReference type="EMBL" id="MDQ2091471.1"/>
    </source>
</evidence>
<dbReference type="Pfam" id="PF12680">
    <property type="entry name" value="SnoaL_2"/>
    <property type="match status" value="1"/>
</dbReference>
<comment type="caution">
    <text evidence="2">The sequence shown here is derived from an EMBL/GenBank/DDBJ whole genome shotgun (WGS) entry which is preliminary data.</text>
</comment>
<gene>
    <name evidence="2" type="ORF">NO357_16340</name>
</gene>
<reference evidence="2" key="2">
    <citation type="submission" date="2023-02" db="EMBL/GenBank/DDBJ databases">
        <title>'Rhodoalgimonas zhirmunskyi' gen. nov., isolated from a red alga.</title>
        <authorList>
            <person name="Nedashkovskaya O.I."/>
            <person name="Otstavnykh N.Y."/>
            <person name="Bystritskaya E.P."/>
            <person name="Balabanova L.A."/>
            <person name="Isaeva M.P."/>
        </authorList>
    </citation>
    <scope>NUCLEOTIDE SEQUENCE</scope>
    <source>
        <strain evidence="2">KCTC 52189</strain>
    </source>
</reference>
<sequence>MSILTQGQAEDKARDWVAAWNRRDLEAVMAHYAEEVEICSPLVVKRLGRADGWLRGKKELQSYFARGMSNEALRFELEDVRLGVNAMVVLYARENGMRVADMSELDAQGLIRRMVACYAGGESDA</sequence>
<evidence type="ECO:0000259" key="1">
    <source>
        <dbReference type="Pfam" id="PF12680"/>
    </source>
</evidence>
<feature type="domain" description="SnoaL-like" evidence="1">
    <location>
        <begin position="13"/>
        <end position="88"/>
    </location>
</feature>
<reference evidence="2" key="1">
    <citation type="submission" date="2022-07" db="EMBL/GenBank/DDBJ databases">
        <authorList>
            <person name="Otstavnykh N."/>
            <person name="Isaeva M."/>
            <person name="Bystritskaya E."/>
        </authorList>
    </citation>
    <scope>NUCLEOTIDE SEQUENCE</scope>
    <source>
        <strain evidence="2">KCTC 52189</strain>
    </source>
</reference>
<dbReference type="Gene3D" id="3.10.450.50">
    <property type="match status" value="1"/>
</dbReference>
<dbReference type="EMBL" id="JANHAX010000005">
    <property type="protein sequence ID" value="MDQ2091471.1"/>
    <property type="molecule type" value="Genomic_DNA"/>
</dbReference>
<evidence type="ECO:0000313" key="3">
    <source>
        <dbReference type="Proteomes" id="UP001226762"/>
    </source>
</evidence>